<evidence type="ECO:0000256" key="15">
    <source>
        <dbReference type="PIRSR" id="PIRSR006769-2"/>
    </source>
</evidence>
<dbReference type="InterPro" id="IPR002734">
    <property type="entry name" value="RibDG_C"/>
</dbReference>
<reference evidence="18" key="1">
    <citation type="submission" date="2022-04" db="EMBL/GenBank/DDBJ databases">
        <title>Desulfatitalea alkaliphila sp. nov., a novel anaerobic sulfate-reducing bacterium isolated from terrestrial mud volcano, Taman Peninsula, Russia.</title>
        <authorList>
            <person name="Khomyakova M.A."/>
            <person name="Merkel A.Y."/>
            <person name="Slobodkin A.I."/>
        </authorList>
    </citation>
    <scope>NUCLEOTIDE SEQUENCE</scope>
    <source>
        <strain evidence="18">M08but</strain>
    </source>
</reference>
<evidence type="ECO:0000256" key="14">
    <source>
        <dbReference type="PIRSR" id="PIRSR006769-1"/>
    </source>
</evidence>
<comment type="similarity">
    <text evidence="5 13">In the C-terminal section; belongs to the HTP reductase family.</text>
</comment>
<dbReference type="InterPro" id="IPR050765">
    <property type="entry name" value="Riboflavin_Biosynth_HTPR"/>
</dbReference>
<dbReference type="NCBIfam" id="TIGR00326">
    <property type="entry name" value="eubact_ribD"/>
    <property type="match status" value="1"/>
</dbReference>
<feature type="binding site" evidence="15">
    <location>
        <begin position="297"/>
        <end position="303"/>
    </location>
    <ligand>
        <name>NADP(+)</name>
        <dbReference type="ChEBI" id="CHEBI:58349"/>
    </ligand>
</feature>
<evidence type="ECO:0000256" key="7">
    <source>
        <dbReference type="ARBA" id="ARBA00022723"/>
    </source>
</evidence>
<keyword evidence="10 13" id="KW-0521">NADP</keyword>
<feature type="active site" description="Proton donor" evidence="14">
    <location>
        <position position="52"/>
    </location>
</feature>
<comment type="pathway">
    <text evidence="3 13">Cofactor biosynthesis; riboflavin biosynthesis; 5-amino-6-(D-ribitylamino)uracil from GTP: step 3/4.</text>
</comment>
<comment type="function">
    <text evidence="1 13">Converts 2,5-diamino-6-(ribosylamino)-4(3h)-pyrimidinone 5'-phosphate into 5-amino-6-(ribosylamino)-2,4(1h,3h)-pyrimidinedione 5'-phosphate.</text>
</comment>
<evidence type="ECO:0000313" key="18">
    <source>
        <dbReference type="EMBL" id="MCJ8499239.1"/>
    </source>
</evidence>
<feature type="binding site" evidence="16">
    <location>
        <position position="84"/>
    </location>
    <ligand>
        <name>Zn(2+)</name>
        <dbReference type="ChEBI" id="CHEBI:29105"/>
        <note>catalytic</note>
    </ligand>
</feature>
<organism evidence="18 19">
    <name type="scientific">Desulfatitalea alkaliphila</name>
    <dbReference type="NCBI Taxonomy" id="2929485"/>
    <lineage>
        <taxon>Bacteria</taxon>
        <taxon>Pseudomonadati</taxon>
        <taxon>Thermodesulfobacteriota</taxon>
        <taxon>Desulfobacteria</taxon>
        <taxon>Desulfobacterales</taxon>
        <taxon>Desulfosarcinaceae</taxon>
        <taxon>Desulfatitalea</taxon>
    </lineage>
</organism>
<comment type="pathway">
    <text evidence="2 13">Cofactor biosynthesis; riboflavin biosynthesis; 5-amino-6-(D-ribitylamino)uracil from GTP: step 2/4.</text>
</comment>
<comment type="catalytic activity">
    <reaction evidence="13">
        <text>2,5-diamino-6-hydroxy-4-(5-phosphoribosylamino)-pyrimidine + H2O + H(+) = 5-amino-6-(5-phospho-D-ribosylamino)uracil + NH4(+)</text>
        <dbReference type="Rhea" id="RHEA:21868"/>
        <dbReference type="ChEBI" id="CHEBI:15377"/>
        <dbReference type="ChEBI" id="CHEBI:15378"/>
        <dbReference type="ChEBI" id="CHEBI:28938"/>
        <dbReference type="ChEBI" id="CHEBI:58453"/>
        <dbReference type="ChEBI" id="CHEBI:58614"/>
        <dbReference type="EC" id="3.5.4.26"/>
    </reaction>
</comment>
<feature type="binding site" evidence="15">
    <location>
        <position position="207"/>
    </location>
    <ligand>
        <name>substrate</name>
    </ligand>
</feature>
<evidence type="ECO:0000256" key="5">
    <source>
        <dbReference type="ARBA" id="ARBA00007417"/>
    </source>
</evidence>
<feature type="binding site" evidence="15">
    <location>
        <position position="184"/>
    </location>
    <ligand>
        <name>substrate</name>
    </ligand>
</feature>
<keyword evidence="11 13" id="KW-0560">Oxidoreductase</keyword>
<dbReference type="PANTHER" id="PTHR38011">
    <property type="entry name" value="DIHYDROFOLATE REDUCTASE FAMILY PROTEIN (AFU_ORTHOLOGUE AFUA_8G06820)"/>
    <property type="match status" value="1"/>
</dbReference>
<dbReference type="InterPro" id="IPR016192">
    <property type="entry name" value="APOBEC/CMP_deaminase_Zn-bd"/>
</dbReference>
<evidence type="ECO:0000256" key="9">
    <source>
        <dbReference type="ARBA" id="ARBA00022833"/>
    </source>
</evidence>
<evidence type="ECO:0000313" key="19">
    <source>
        <dbReference type="Proteomes" id="UP001165427"/>
    </source>
</evidence>
<keyword evidence="12" id="KW-0511">Multifunctional enzyme</keyword>
<evidence type="ECO:0000256" key="16">
    <source>
        <dbReference type="PIRSR" id="PIRSR006769-3"/>
    </source>
</evidence>
<dbReference type="EMBL" id="JALJRB010000001">
    <property type="protein sequence ID" value="MCJ8499239.1"/>
    <property type="molecule type" value="Genomic_DNA"/>
</dbReference>
<sequence length="363" mass="38401">MNYNDYMQMALDLAGRGAGRVSPNPMVGAVVVRDGRVVGKGYHQALGGPHAEVNALDDAGPQARGATLYVTLEPCNHQGRTPPCTEKILQSGVRRVVVAMADPNPDVQGGGNAYLQSKGIEVKCGVAEGAARRLNESFIKFVRTKRPFVVLKMAATLDGRIATRTGDARWVTGPEARAAVHRMRHALDAILVGRGTITADDPQLTTRLPEGRGVDPIRLVLDTHLRTDPKARVLTQDSPAPTHLVCGPEADAQRKSALTTAGALLLETPLHEGRIDLDALMVRLGGLQITSVLIEGGAQVAHGALAAGIVDKVVLFYAPKILGGDDGIPMLHGPGPAMMAEAIPLHNVSVARVGEDIVIEGYR</sequence>
<feature type="binding site" evidence="16">
    <location>
        <position position="75"/>
    </location>
    <ligand>
        <name>Zn(2+)</name>
        <dbReference type="ChEBI" id="CHEBI:29105"/>
        <note>catalytic</note>
    </ligand>
</feature>
<dbReference type="EC" id="1.1.1.193" evidence="13"/>
<proteinExistence type="inferred from homology"/>
<comment type="caution">
    <text evidence="18">The sequence shown here is derived from an EMBL/GenBank/DDBJ whole genome shotgun (WGS) entry which is preliminary data.</text>
</comment>
<protein>
    <recommendedName>
        <fullName evidence="13">Riboflavin biosynthesis protein RibD</fullName>
    </recommendedName>
    <domain>
        <recommendedName>
            <fullName evidence="13">Diaminohydroxyphosphoribosylaminopyrimidine deaminase</fullName>
            <shortName evidence="13">DRAP deaminase</shortName>
            <ecNumber evidence="13">3.5.4.26</ecNumber>
        </recommendedName>
        <alternativeName>
            <fullName evidence="13">Riboflavin-specific deaminase</fullName>
        </alternativeName>
    </domain>
    <domain>
        <recommendedName>
            <fullName evidence="13">5-amino-6-(5-phosphoribosylamino)uracil reductase</fullName>
            <ecNumber evidence="13">1.1.1.193</ecNumber>
        </recommendedName>
        <alternativeName>
            <fullName evidence="13">HTP reductase</fullName>
        </alternativeName>
    </domain>
</protein>
<evidence type="ECO:0000256" key="1">
    <source>
        <dbReference type="ARBA" id="ARBA00002151"/>
    </source>
</evidence>
<evidence type="ECO:0000256" key="13">
    <source>
        <dbReference type="PIRNR" id="PIRNR006769"/>
    </source>
</evidence>
<feature type="binding site" evidence="15">
    <location>
        <position position="200"/>
    </location>
    <ligand>
        <name>NADP(+)</name>
        <dbReference type="ChEBI" id="CHEBI:58349"/>
    </ligand>
</feature>
<comment type="similarity">
    <text evidence="4 13">In the N-terminal section; belongs to the cytidine and deoxycytidylate deaminase family.</text>
</comment>
<comment type="catalytic activity">
    <reaction evidence="13">
        <text>5-amino-6-(5-phospho-D-ribitylamino)uracil + NADP(+) = 5-amino-6-(5-phospho-D-ribosylamino)uracil + NADPH + H(+)</text>
        <dbReference type="Rhea" id="RHEA:17845"/>
        <dbReference type="ChEBI" id="CHEBI:15378"/>
        <dbReference type="ChEBI" id="CHEBI:57783"/>
        <dbReference type="ChEBI" id="CHEBI:58349"/>
        <dbReference type="ChEBI" id="CHEBI:58421"/>
        <dbReference type="ChEBI" id="CHEBI:58453"/>
        <dbReference type="EC" id="1.1.1.193"/>
    </reaction>
</comment>
<dbReference type="Pfam" id="PF01872">
    <property type="entry name" value="RibD_C"/>
    <property type="match status" value="1"/>
</dbReference>
<dbReference type="GO" id="GO:0050661">
    <property type="term" value="F:NADP binding"/>
    <property type="evidence" value="ECO:0007669"/>
    <property type="project" value="InterPro"/>
</dbReference>
<dbReference type="Gene3D" id="3.40.430.10">
    <property type="entry name" value="Dihydrofolate Reductase, subunit A"/>
    <property type="match status" value="1"/>
</dbReference>
<feature type="domain" description="CMP/dCMP-type deaminase" evidence="17">
    <location>
        <begin position="1"/>
        <end position="114"/>
    </location>
</feature>
<evidence type="ECO:0000256" key="4">
    <source>
        <dbReference type="ARBA" id="ARBA00005259"/>
    </source>
</evidence>
<keyword evidence="6 13" id="KW-0686">Riboflavin biosynthesis</keyword>
<dbReference type="NCBIfam" id="TIGR00227">
    <property type="entry name" value="ribD_Cterm"/>
    <property type="match status" value="1"/>
</dbReference>
<dbReference type="InterPro" id="IPR024072">
    <property type="entry name" value="DHFR-like_dom_sf"/>
</dbReference>
<dbReference type="SUPFAM" id="SSF53597">
    <property type="entry name" value="Dihydrofolate reductase-like"/>
    <property type="match status" value="1"/>
</dbReference>
<dbReference type="CDD" id="cd01284">
    <property type="entry name" value="Riboflavin_deaminase-reductase"/>
    <property type="match status" value="1"/>
</dbReference>
<feature type="binding site" evidence="15">
    <location>
        <position position="170"/>
    </location>
    <ligand>
        <name>NADP(+)</name>
        <dbReference type="ChEBI" id="CHEBI:58349"/>
    </ligand>
</feature>
<feature type="binding site" evidence="15">
    <location>
        <position position="223"/>
    </location>
    <ligand>
        <name>NADP(+)</name>
        <dbReference type="ChEBI" id="CHEBI:58349"/>
    </ligand>
</feature>
<dbReference type="Pfam" id="PF00383">
    <property type="entry name" value="dCMP_cyt_deam_1"/>
    <property type="match status" value="1"/>
</dbReference>
<dbReference type="GO" id="GO:0008703">
    <property type="term" value="F:5-amino-6-(5-phosphoribosylamino)uracil reductase activity"/>
    <property type="evidence" value="ECO:0007669"/>
    <property type="project" value="UniProtKB-EC"/>
</dbReference>
<keyword evidence="19" id="KW-1185">Reference proteome</keyword>
<dbReference type="FunFam" id="3.40.140.10:FF:000025">
    <property type="entry name" value="Riboflavin biosynthesis protein RibD"/>
    <property type="match status" value="1"/>
</dbReference>
<dbReference type="EC" id="3.5.4.26" evidence="13"/>
<dbReference type="Proteomes" id="UP001165427">
    <property type="component" value="Unassembled WGS sequence"/>
</dbReference>
<dbReference type="Gene3D" id="3.40.140.10">
    <property type="entry name" value="Cytidine Deaminase, domain 2"/>
    <property type="match status" value="1"/>
</dbReference>
<dbReference type="GO" id="GO:0008270">
    <property type="term" value="F:zinc ion binding"/>
    <property type="evidence" value="ECO:0007669"/>
    <property type="project" value="InterPro"/>
</dbReference>
<dbReference type="InterPro" id="IPR002125">
    <property type="entry name" value="CMP_dCMP_dom"/>
</dbReference>
<feature type="binding site" evidence="16">
    <location>
        <position position="50"/>
    </location>
    <ligand>
        <name>Zn(2+)</name>
        <dbReference type="ChEBI" id="CHEBI:29105"/>
        <note>catalytic</note>
    </ligand>
</feature>
<evidence type="ECO:0000256" key="11">
    <source>
        <dbReference type="ARBA" id="ARBA00023002"/>
    </source>
</evidence>
<comment type="cofactor">
    <cofactor evidence="13 16">
        <name>Zn(2+)</name>
        <dbReference type="ChEBI" id="CHEBI:29105"/>
    </cofactor>
    <text evidence="13 16">Binds 1 zinc ion.</text>
</comment>
<evidence type="ECO:0000256" key="12">
    <source>
        <dbReference type="ARBA" id="ARBA00023268"/>
    </source>
</evidence>
<dbReference type="InterPro" id="IPR004794">
    <property type="entry name" value="Eubact_RibD"/>
</dbReference>
<dbReference type="InterPro" id="IPR011549">
    <property type="entry name" value="RibD_C"/>
</dbReference>
<dbReference type="GO" id="GO:0008835">
    <property type="term" value="F:diaminohydroxyphosphoribosylaminopyrimidine deaminase activity"/>
    <property type="evidence" value="ECO:0007669"/>
    <property type="project" value="UniProtKB-EC"/>
</dbReference>
<keyword evidence="9 13" id="KW-0862">Zinc</keyword>
<evidence type="ECO:0000256" key="2">
    <source>
        <dbReference type="ARBA" id="ARBA00004882"/>
    </source>
</evidence>
<evidence type="ECO:0000256" key="8">
    <source>
        <dbReference type="ARBA" id="ARBA00022801"/>
    </source>
</evidence>
<dbReference type="RefSeq" id="WP_246902400.1">
    <property type="nucleotide sequence ID" value="NZ_JALJRB010000001.1"/>
</dbReference>
<evidence type="ECO:0000256" key="3">
    <source>
        <dbReference type="ARBA" id="ARBA00004910"/>
    </source>
</evidence>
<evidence type="ECO:0000256" key="10">
    <source>
        <dbReference type="ARBA" id="ARBA00022857"/>
    </source>
</evidence>
<feature type="binding site" evidence="15">
    <location>
        <position position="295"/>
    </location>
    <ligand>
        <name>substrate</name>
    </ligand>
</feature>
<keyword evidence="8 13" id="KW-0378">Hydrolase</keyword>
<dbReference type="InterPro" id="IPR016193">
    <property type="entry name" value="Cytidine_deaminase-like"/>
</dbReference>
<dbReference type="PANTHER" id="PTHR38011:SF7">
    <property type="entry name" value="2,5-DIAMINO-6-RIBOSYLAMINO-4(3H)-PYRIMIDINONE 5'-PHOSPHATE REDUCTASE"/>
    <property type="match status" value="1"/>
</dbReference>
<name>A0AA41QZT1_9BACT</name>
<evidence type="ECO:0000259" key="17">
    <source>
        <dbReference type="PROSITE" id="PS51747"/>
    </source>
</evidence>
<dbReference type="GO" id="GO:0009231">
    <property type="term" value="P:riboflavin biosynthetic process"/>
    <property type="evidence" value="ECO:0007669"/>
    <property type="project" value="UniProtKB-KW"/>
</dbReference>
<keyword evidence="7 13" id="KW-0479">Metal-binding</keyword>
<dbReference type="PROSITE" id="PS00903">
    <property type="entry name" value="CYT_DCMP_DEAMINASES_1"/>
    <property type="match status" value="1"/>
</dbReference>
<evidence type="ECO:0000256" key="6">
    <source>
        <dbReference type="ARBA" id="ARBA00022619"/>
    </source>
</evidence>
<feature type="binding site" evidence="15">
    <location>
        <position position="154"/>
    </location>
    <ligand>
        <name>NADP(+)</name>
        <dbReference type="ChEBI" id="CHEBI:58349"/>
    </ligand>
</feature>
<feature type="binding site" evidence="15">
    <location>
        <position position="196"/>
    </location>
    <ligand>
        <name>NADP(+)</name>
        <dbReference type="ChEBI" id="CHEBI:58349"/>
    </ligand>
</feature>
<dbReference type="PIRSF" id="PIRSF006769">
    <property type="entry name" value="RibD"/>
    <property type="match status" value="1"/>
</dbReference>
<gene>
    <name evidence="18" type="primary">ribD</name>
    <name evidence="18" type="ORF">MRX98_01520</name>
</gene>
<feature type="binding site" evidence="15">
    <location>
        <position position="204"/>
    </location>
    <ligand>
        <name>substrate</name>
    </ligand>
</feature>
<accession>A0AA41QZT1</accession>
<dbReference type="PROSITE" id="PS51747">
    <property type="entry name" value="CYT_DCMP_DEAMINASES_2"/>
    <property type="match status" value="1"/>
</dbReference>
<dbReference type="AlphaFoldDB" id="A0AA41QZT1"/>
<dbReference type="SUPFAM" id="SSF53927">
    <property type="entry name" value="Cytidine deaminase-like"/>
    <property type="match status" value="1"/>
</dbReference>